<evidence type="ECO:0000256" key="1">
    <source>
        <dbReference type="SAM" id="MobiDB-lite"/>
    </source>
</evidence>
<dbReference type="Proteomes" id="UP001150062">
    <property type="component" value="Unassembled WGS sequence"/>
</dbReference>
<feature type="compositionally biased region" description="Polar residues" evidence="1">
    <location>
        <begin position="149"/>
        <end position="166"/>
    </location>
</feature>
<feature type="compositionally biased region" description="Basic residues" evidence="1">
    <location>
        <begin position="194"/>
        <end position="208"/>
    </location>
</feature>
<proteinExistence type="predicted"/>
<organism evidence="2 3">
    <name type="scientific">Anaeramoeba flamelloides</name>
    <dbReference type="NCBI Taxonomy" id="1746091"/>
    <lineage>
        <taxon>Eukaryota</taxon>
        <taxon>Metamonada</taxon>
        <taxon>Anaeramoebidae</taxon>
        <taxon>Anaeramoeba</taxon>
    </lineage>
</organism>
<sequence>MNNHNLHESVFQKKRNSKQTLSVSRPNIPMSTVKIVRGTGSQKDAPYFFDSNSNLYNRHFDAIDPKSLVSSNSNPISYDIGKNTHKFPGFPDPEHYQQFADYEKAVIQWKDQITHTFRGAHFPKPISHLYFRPFFLKSKNVNTFENQSKATNNFPLKNNKGNQPYSLTPKIHTKNHLINPNVLPKSQSTPNKIKNNHKQKDKKNKKPRSIIDNSVDFNGSQGNPRIKQNQKSHDNFKNSYYIDQKQSKNTWFNELIPEEPDEKDYDTFGEFEHAYQRWSSVVVGSIKTLPPHCKDFIKFYGLITKENKVRKEKKRKETINYTRSHYSKETKKNKNCNYNQNYYSSWVEKINYKTFQSKKMCKQMGMDYFLRKNLKITYEEWKRYEYMYYDEIILYGNNFFEKKKNIDRIILLTICENILKIRNIMDKIENNKSSKDIGIIRGTYPHLLFGKKKSILTPRSLSCLSIRRTDKKSIIKKYGKDCQNEIENRKVQFVVPIYQDDEPIEIKKLLSDQYYRKRRSINLKQINRYNDKDGLSSWYYPKKYTKSKKRKLRKYCNYILRSKKIKNNYERIFKIITSELALDLFTKFLHEKYDTYINSNFIIITQMMNVNIINQLIELFFNTNNELTQSKNFLCYEKTNNILINFKTDYR</sequence>
<dbReference type="PANTHER" id="PTHR37516">
    <property type="entry name" value="SCA1 COMPLEX SCAFFOLD PROTEIN SCAA"/>
    <property type="match status" value="1"/>
</dbReference>
<evidence type="ECO:0000313" key="2">
    <source>
        <dbReference type="EMBL" id="KAJ6247556.1"/>
    </source>
</evidence>
<reference evidence="2" key="1">
    <citation type="submission" date="2022-08" db="EMBL/GenBank/DDBJ databases">
        <title>Novel sulfate-reducing endosymbionts in the free-living metamonad Anaeramoeba.</title>
        <authorList>
            <person name="Jerlstrom-Hultqvist J."/>
            <person name="Cepicka I."/>
            <person name="Gallot-Lavallee L."/>
            <person name="Salas-Leiva D."/>
            <person name="Curtis B.A."/>
            <person name="Zahonova K."/>
            <person name="Pipaliya S."/>
            <person name="Dacks J."/>
            <person name="Roger A.J."/>
        </authorList>
    </citation>
    <scope>NUCLEOTIDE SEQUENCE</scope>
    <source>
        <strain evidence="2">Schooner1</strain>
    </source>
</reference>
<dbReference type="PANTHER" id="PTHR37516:SF1">
    <property type="entry name" value="SCA1 COMPLEX SCAFFOLD PROTEIN SCAA"/>
    <property type="match status" value="1"/>
</dbReference>
<dbReference type="EMBL" id="JAOAOG010000126">
    <property type="protein sequence ID" value="KAJ6247556.1"/>
    <property type="molecule type" value="Genomic_DNA"/>
</dbReference>
<keyword evidence="3" id="KW-1185">Reference proteome</keyword>
<protein>
    <submittedName>
        <fullName evidence="2">Sca1 complex scaffold protein scaa</fullName>
    </submittedName>
</protein>
<accession>A0ABQ8YSN4</accession>
<feature type="region of interest" description="Disordered" evidence="1">
    <location>
        <begin position="149"/>
        <end position="234"/>
    </location>
</feature>
<feature type="region of interest" description="Disordered" evidence="1">
    <location>
        <begin position="1"/>
        <end position="26"/>
    </location>
</feature>
<gene>
    <name evidence="2" type="ORF">M0813_18593</name>
</gene>
<name>A0ABQ8YSN4_9EUKA</name>
<evidence type="ECO:0000313" key="3">
    <source>
        <dbReference type="Proteomes" id="UP001150062"/>
    </source>
</evidence>
<feature type="compositionally biased region" description="Polar residues" evidence="1">
    <location>
        <begin position="211"/>
        <end position="229"/>
    </location>
</feature>
<feature type="compositionally biased region" description="Basic and acidic residues" evidence="1">
    <location>
        <begin position="1"/>
        <end position="11"/>
    </location>
</feature>
<comment type="caution">
    <text evidence="2">The sequence shown here is derived from an EMBL/GenBank/DDBJ whole genome shotgun (WGS) entry which is preliminary data.</text>
</comment>
<dbReference type="InterPro" id="IPR037474">
    <property type="entry name" value="ScaA"/>
</dbReference>